<dbReference type="InterPro" id="IPR028250">
    <property type="entry name" value="DsbDN"/>
</dbReference>
<feature type="domain" description="Thiol:disulfide interchange protein DsbD N-terminal" evidence="1">
    <location>
        <begin position="44"/>
        <end position="147"/>
    </location>
</feature>
<dbReference type="Proteomes" id="UP000030021">
    <property type="component" value="Unassembled WGS sequence"/>
</dbReference>
<evidence type="ECO:0000259" key="1">
    <source>
        <dbReference type="Pfam" id="PF11412"/>
    </source>
</evidence>
<dbReference type="STRING" id="215743.ROSMUCSMR3_00425"/>
<name>A0A0A0HMS7_9RHOB</name>
<proteinExistence type="predicted"/>
<dbReference type="eggNOG" id="COG4233">
    <property type="taxonomic scope" value="Bacteria"/>
</dbReference>
<dbReference type="AlphaFoldDB" id="A0A0A0HMS7"/>
<reference evidence="2 3" key="1">
    <citation type="submission" date="2013-01" db="EMBL/GenBank/DDBJ databases">
        <authorList>
            <person name="Fiebig A."/>
            <person name="Goeker M."/>
            <person name="Klenk H.-P.P."/>
        </authorList>
    </citation>
    <scope>NUCLEOTIDE SEQUENCE [LARGE SCALE GENOMIC DNA]</scope>
    <source>
        <strain evidence="2 3">DSM 17069</strain>
    </source>
</reference>
<gene>
    <name evidence="2" type="ORF">rosmuc_01342</name>
</gene>
<protein>
    <submittedName>
        <fullName evidence="2">Disulfide bond corrector protein DsbC</fullName>
    </submittedName>
</protein>
<dbReference type="Pfam" id="PF11412">
    <property type="entry name" value="DsbD_N"/>
    <property type="match status" value="1"/>
</dbReference>
<sequence length="276" mass="29452">MAHVSGMIQVLRTIFLAALSVLVPVSGARAQEDMVAVSIVNGWQMADGSHVAALKFVLADGWKTYWRAPGEAGIPPQFDWRGSRNLARAEIEWPTPKQTMTNGMRTIGYEHVLVLPLRLTPERAGQPITLSVDMEIGVCSDICVPVSLTVTQPLDGGQRRPDPQIAAALAARPYNQTEAGVGRVACKVSPIEGGGVHLVAEVDVAAMGSQEMVVVETGNPALWVTQAKSARQGNRLRAEAEIFHAEGRGFMLDRGGLRLTILSTGDAVDIRGCPAG</sequence>
<evidence type="ECO:0000313" key="3">
    <source>
        <dbReference type="Proteomes" id="UP000030021"/>
    </source>
</evidence>
<organism evidence="2 3">
    <name type="scientific">Roseovarius mucosus DSM 17069</name>
    <dbReference type="NCBI Taxonomy" id="1288298"/>
    <lineage>
        <taxon>Bacteria</taxon>
        <taxon>Pseudomonadati</taxon>
        <taxon>Pseudomonadota</taxon>
        <taxon>Alphaproteobacteria</taxon>
        <taxon>Rhodobacterales</taxon>
        <taxon>Roseobacteraceae</taxon>
        <taxon>Roseovarius</taxon>
    </lineage>
</organism>
<dbReference type="HOGENOM" id="CLU_047910_1_0_5"/>
<comment type="caution">
    <text evidence="2">The sequence shown here is derived from an EMBL/GenBank/DDBJ whole genome shotgun (WGS) entry which is preliminary data.</text>
</comment>
<dbReference type="EMBL" id="AONH01000007">
    <property type="protein sequence ID" value="KGM88510.1"/>
    <property type="molecule type" value="Genomic_DNA"/>
</dbReference>
<dbReference type="OrthoDB" id="9811036at2"/>
<dbReference type="PATRIC" id="fig|1288298.3.peg.1355"/>
<accession>A0A0A0HMS7</accession>
<evidence type="ECO:0000313" key="2">
    <source>
        <dbReference type="EMBL" id="KGM88510.1"/>
    </source>
</evidence>